<evidence type="ECO:0000313" key="1">
    <source>
        <dbReference type="EMBL" id="QDH83546.1"/>
    </source>
</evidence>
<dbReference type="Proteomes" id="UP000320799">
    <property type="component" value="Segment"/>
</dbReference>
<dbReference type="EMBL" id="MN094788">
    <property type="protein sequence ID" value="QDH83546.1"/>
    <property type="molecule type" value="Genomic_DNA"/>
</dbReference>
<dbReference type="KEGG" id="vg:56136021"/>
<accession>A0A514CSV1</accession>
<dbReference type="GeneID" id="56136021"/>
<name>A0A514CSV1_9CAUD</name>
<proteinExistence type="predicted"/>
<sequence>MIHAINPYVGAEKLDVDFPHVSKSVCLKIQRGNFTISIVADNSLGTMDKLRRTNLRVFYAQPDESDRALEVTDKVFNGEDNVEGTFDTLQSAMFWIDAQSL</sequence>
<evidence type="ECO:0000313" key="2">
    <source>
        <dbReference type="Proteomes" id="UP000320799"/>
    </source>
</evidence>
<keyword evidence="2" id="KW-1185">Reference proteome</keyword>
<protein>
    <submittedName>
        <fullName evidence="1">Uncharacterized protein</fullName>
    </submittedName>
</protein>
<reference evidence="1 2" key="1">
    <citation type="submission" date="2019-06" db="EMBL/GenBank/DDBJ databases">
        <authorList>
            <person name="Kincaid V.D."/>
            <person name="Fuller A."/>
            <person name="Hodges K."/>
            <person name="Bansal M."/>
            <person name="Essig J."/>
            <person name="Johnson A."/>
        </authorList>
    </citation>
    <scope>NUCLEOTIDE SEQUENCE [LARGE SCALE GENOMIC DNA]</scope>
</reference>
<organism evidence="1 2">
    <name type="scientific">Achromobacter phage Motura</name>
    <dbReference type="NCBI Taxonomy" id="2591403"/>
    <lineage>
        <taxon>Viruses</taxon>
        <taxon>Duplodnaviria</taxon>
        <taxon>Heunggongvirae</taxon>
        <taxon>Uroviricota</taxon>
        <taxon>Caudoviricetes</taxon>
        <taxon>Moturavirus</taxon>
        <taxon>Moturavirus motura</taxon>
    </lineage>
</organism>
<dbReference type="RefSeq" id="YP_009903745.1">
    <property type="nucleotide sequence ID" value="NC_049849.1"/>
</dbReference>